<dbReference type="EMBL" id="MKCT01000017">
    <property type="protein sequence ID" value="OHX20421.1"/>
    <property type="molecule type" value="Genomic_DNA"/>
</dbReference>
<evidence type="ECO:0000313" key="2">
    <source>
        <dbReference type="EMBL" id="OHX20421.1"/>
    </source>
</evidence>
<sequence>MKYLSLAVLALPLSSPLMAAPKSKPKALAQETLQFINDMEANLQIAIRIGDKYAFYDYIEKPTLAMADKWPAVGSKGYDDYVRCQFAVQDFRVYAQDQFKAKGMLPKNTPTTKEYLRNKRECQAALKA</sequence>
<evidence type="ECO:0000256" key="1">
    <source>
        <dbReference type="SAM" id="SignalP"/>
    </source>
</evidence>
<keyword evidence="3" id="KW-1185">Reference proteome</keyword>
<reference evidence="2 3" key="1">
    <citation type="submission" date="2016-09" db="EMBL/GenBank/DDBJ databases">
        <title>Chromobacterium muskegensis sp. nov., an insecticidal bacterium isolated from Sphagnum bogs.</title>
        <authorList>
            <person name="Sparks M.E."/>
            <person name="Blackburn M.B."/>
            <person name="Gundersen-Rindal D.E."/>
            <person name="Mitchell A."/>
            <person name="Farrar R."/>
            <person name="Kuhar D."/>
        </authorList>
    </citation>
    <scope>NUCLEOTIDE SEQUENCE [LARGE SCALE GENOMIC DNA]</scope>
    <source>
        <strain evidence="2 3">14B-1</strain>
    </source>
</reference>
<protein>
    <submittedName>
        <fullName evidence="2">Uncharacterized protein</fullName>
    </submittedName>
</protein>
<feature type="signal peptide" evidence="1">
    <location>
        <begin position="1"/>
        <end position="19"/>
    </location>
</feature>
<feature type="chain" id="PRO_5047151326" evidence="1">
    <location>
        <begin position="20"/>
        <end position="128"/>
    </location>
</feature>
<dbReference type="Proteomes" id="UP000180280">
    <property type="component" value="Unassembled WGS sequence"/>
</dbReference>
<comment type="caution">
    <text evidence="2">The sequence shown here is derived from an EMBL/GenBank/DDBJ whole genome shotgun (WGS) entry which is preliminary data.</text>
</comment>
<dbReference type="RefSeq" id="WP_071112841.1">
    <property type="nucleotide sequence ID" value="NZ_MKCT01000017.1"/>
</dbReference>
<accession>A0ABX3CDZ6</accession>
<gene>
    <name evidence="2" type="ORF">BI344_08080</name>
</gene>
<name>A0ABX3CDZ6_9NEIS</name>
<proteinExistence type="predicted"/>
<keyword evidence="1" id="KW-0732">Signal</keyword>
<evidence type="ECO:0000313" key="3">
    <source>
        <dbReference type="Proteomes" id="UP000180280"/>
    </source>
</evidence>
<organism evidence="2 3">
    <name type="scientific">Chromobacterium sphagni</name>
    <dbReference type="NCBI Taxonomy" id="1903179"/>
    <lineage>
        <taxon>Bacteria</taxon>
        <taxon>Pseudomonadati</taxon>
        <taxon>Pseudomonadota</taxon>
        <taxon>Betaproteobacteria</taxon>
        <taxon>Neisseriales</taxon>
        <taxon>Chromobacteriaceae</taxon>
        <taxon>Chromobacterium</taxon>
    </lineage>
</organism>